<dbReference type="PANTHER" id="PTHR10908:SF0">
    <property type="entry name" value="SEROTONIN N-ACETYLTRANSFERASE"/>
    <property type="match status" value="1"/>
</dbReference>
<dbReference type="InterPro" id="IPR000182">
    <property type="entry name" value="GNAT_dom"/>
</dbReference>
<dbReference type="OrthoDB" id="30840at2759"/>
<feature type="domain" description="N-acetyltransferase" evidence="3">
    <location>
        <begin position="130"/>
        <end position="334"/>
    </location>
</feature>
<evidence type="ECO:0000313" key="5">
    <source>
        <dbReference type="Proteomes" id="UP000237481"/>
    </source>
</evidence>
<keyword evidence="5" id="KW-1185">Reference proteome</keyword>
<dbReference type="GO" id="GO:0005737">
    <property type="term" value="C:cytoplasm"/>
    <property type="evidence" value="ECO:0007669"/>
    <property type="project" value="TreeGrafter"/>
</dbReference>
<keyword evidence="2" id="KW-0012">Acyltransferase</keyword>
<dbReference type="PANTHER" id="PTHR10908">
    <property type="entry name" value="SEROTONIN N-ACETYLTRANSFERASE"/>
    <property type="match status" value="1"/>
</dbReference>
<dbReference type="Proteomes" id="UP000237481">
    <property type="component" value="Unassembled WGS sequence"/>
</dbReference>
<comment type="caution">
    <text evidence="4">The sequence shown here is derived from an EMBL/GenBank/DDBJ whole genome shotgun (WGS) entry which is preliminary data.</text>
</comment>
<proteinExistence type="predicted"/>
<keyword evidence="1 4" id="KW-0808">Transferase</keyword>
<evidence type="ECO:0000259" key="3">
    <source>
        <dbReference type="PROSITE" id="PS51186"/>
    </source>
</evidence>
<evidence type="ECO:0000313" key="4">
    <source>
        <dbReference type="EMBL" id="POR34614.1"/>
    </source>
</evidence>
<reference evidence="4 5" key="1">
    <citation type="submission" date="2018-01" db="EMBL/GenBank/DDBJ databases">
        <title>Harnessing the power of phylogenomics to disentangle the directionality and signatures of interkingdom host jumping in the parasitic fungal genus Tolypocladium.</title>
        <authorList>
            <person name="Quandt C.A."/>
            <person name="Patterson W."/>
            <person name="Spatafora J.W."/>
        </authorList>
    </citation>
    <scope>NUCLEOTIDE SEQUENCE [LARGE SCALE GENOMIC DNA]</scope>
    <source>
        <strain evidence="4 5">NRBC 100945</strain>
    </source>
</reference>
<organism evidence="4 5">
    <name type="scientific">Tolypocladium paradoxum</name>
    <dbReference type="NCBI Taxonomy" id="94208"/>
    <lineage>
        <taxon>Eukaryota</taxon>
        <taxon>Fungi</taxon>
        <taxon>Dikarya</taxon>
        <taxon>Ascomycota</taxon>
        <taxon>Pezizomycotina</taxon>
        <taxon>Sordariomycetes</taxon>
        <taxon>Hypocreomycetidae</taxon>
        <taxon>Hypocreales</taxon>
        <taxon>Ophiocordycipitaceae</taxon>
        <taxon>Tolypocladium</taxon>
    </lineage>
</organism>
<protein>
    <submittedName>
        <fullName evidence="4">Polyamine N-acetyltransferase 1</fullName>
    </submittedName>
</protein>
<dbReference type="STRING" id="94208.A0A2S4KWQ4"/>
<gene>
    <name evidence="4" type="ORF">TPAR_05195</name>
</gene>
<dbReference type="PROSITE" id="PS51186">
    <property type="entry name" value="GNAT"/>
    <property type="match status" value="1"/>
</dbReference>
<dbReference type="AlphaFoldDB" id="A0A2S4KWQ4"/>
<dbReference type="Gene3D" id="3.40.630.30">
    <property type="match status" value="1"/>
</dbReference>
<accession>A0A2S4KWQ4</accession>
<name>A0A2S4KWQ4_9HYPO</name>
<dbReference type="EMBL" id="PKSG01000510">
    <property type="protein sequence ID" value="POR34614.1"/>
    <property type="molecule type" value="Genomic_DNA"/>
</dbReference>
<dbReference type="InterPro" id="IPR016181">
    <property type="entry name" value="Acyl_CoA_acyltransferase"/>
</dbReference>
<evidence type="ECO:0000256" key="2">
    <source>
        <dbReference type="ARBA" id="ARBA00023315"/>
    </source>
</evidence>
<dbReference type="SUPFAM" id="SSF55729">
    <property type="entry name" value="Acyl-CoA N-acyltransferases (Nat)"/>
    <property type="match status" value="1"/>
</dbReference>
<evidence type="ECO:0000256" key="1">
    <source>
        <dbReference type="ARBA" id="ARBA00022679"/>
    </source>
</evidence>
<dbReference type="GO" id="GO:0004059">
    <property type="term" value="F:aralkylamine N-acetyltransferase activity"/>
    <property type="evidence" value="ECO:0007669"/>
    <property type="project" value="TreeGrafter"/>
</dbReference>
<dbReference type="InterPro" id="IPR051635">
    <property type="entry name" value="SNAT-like"/>
</dbReference>
<sequence>MAPRRLRSMSVNDVDSVDFEEAVQTIRAFLLGDTSSDEYSSDDSENECAIDDSEDGCAIDESENECAINESKNECAIDESENEFAIDDSEDENDVLVEIRRALLQERILSHLAHVRQEQIRYVIPFHWAPMLSPLTESDIDACVALERAAFPGAGQGATSGQIEYRIRKCGNICMGLFNTCAPADAKGWWVPTLPHARLAETGRGDRSKRVMFAHFIATLGEHPVVADNDMMYPQDWHDASVRRPSSLGHKFSGRTLCLHSFAVCPEVQGVGIGKRAIMSYLQLVKESAVADRVALICKRSLVVYFYRIGFKLVSPSRTTIAGNGWYDMVFDLAVMRKLPYRGETVHED</sequence>